<dbReference type="InterPro" id="IPR039422">
    <property type="entry name" value="MarR/SlyA-like"/>
</dbReference>
<evidence type="ECO:0000259" key="1">
    <source>
        <dbReference type="PROSITE" id="PS50995"/>
    </source>
</evidence>
<dbReference type="GO" id="GO:0003700">
    <property type="term" value="F:DNA-binding transcription factor activity"/>
    <property type="evidence" value="ECO:0007669"/>
    <property type="project" value="InterPro"/>
</dbReference>
<gene>
    <name evidence="2" type="ORF">E1286_42845</name>
</gene>
<feature type="domain" description="HTH marR-type" evidence="1">
    <location>
        <begin position="1"/>
        <end position="147"/>
    </location>
</feature>
<dbReference type="Gene3D" id="1.10.10.10">
    <property type="entry name" value="Winged helix-like DNA-binding domain superfamily/Winged helix DNA-binding domain"/>
    <property type="match status" value="1"/>
</dbReference>
<name>A0A4R4XQZ8_9ACTN</name>
<dbReference type="PROSITE" id="PS50995">
    <property type="entry name" value="HTH_MARR_2"/>
    <property type="match status" value="1"/>
</dbReference>
<comment type="caution">
    <text evidence="2">The sequence shown here is derived from an EMBL/GenBank/DDBJ whole genome shotgun (WGS) entry which is preliminary data.</text>
</comment>
<dbReference type="EMBL" id="SMKQ01000269">
    <property type="protein sequence ID" value="TDD32992.1"/>
    <property type="molecule type" value="Genomic_DNA"/>
</dbReference>
<dbReference type="GO" id="GO:0006950">
    <property type="term" value="P:response to stress"/>
    <property type="evidence" value="ECO:0007669"/>
    <property type="project" value="TreeGrafter"/>
</dbReference>
<dbReference type="PANTHER" id="PTHR33164:SF104">
    <property type="entry name" value="TRANSCRIPTIONAL REGULATORY PROTEIN"/>
    <property type="match status" value="1"/>
</dbReference>
<dbReference type="InterPro" id="IPR000835">
    <property type="entry name" value="HTH_MarR-typ"/>
</dbReference>
<dbReference type="SMART" id="SM00347">
    <property type="entry name" value="HTH_MARR"/>
    <property type="match status" value="1"/>
</dbReference>
<reference evidence="2 3" key="1">
    <citation type="submission" date="2019-03" db="EMBL/GenBank/DDBJ databases">
        <title>Draft genome sequences of novel Actinobacteria.</title>
        <authorList>
            <person name="Sahin N."/>
            <person name="Ay H."/>
            <person name="Saygin H."/>
        </authorList>
    </citation>
    <scope>NUCLEOTIDE SEQUENCE [LARGE SCALE GENOMIC DNA]</scope>
    <source>
        <strain evidence="2 3">CH32</strain>
    </source>
</reference>
<protein>
    <submittedName>
        <fullName evidence="2">MarR family transcriptional regulator</fullName>
    </submittedName>
</protein>
<dbReference type="InterPro" id="IPR036388">
    <property type="entry name" value="WH-like_DNA-bd_sf"/>
</dbReference>
<keyword evidence="3" id="KW-1185">Reference proteome</keyword>
<dbReference type="AlphaFoldDB" id="A0A4R4XQZ8"/>
<dbReference type="PANTHER" id="PTHR33164">
    <property type="entry name" value="TRANSCRIPTIONAL REGULATOR, MARR FAMILY"/>
    <property type="match status" value="1"/>
</dbReference>
<dbReference type="SUPFAM" id="SSF46785">
    <property type="entry name" value="Winged helix' DNA-binding domain"/>
    <property type="match status" value="1"/>
</dbReference>
<dbReference type="RefSeq" id="WP_132622432.1">
    <property type="nucleotide sequence ID" value="NZ_SMKQ01000269.1"/>
</dbReference>
<dbReference type="OrthoDB" id="9807800at2"/>
<accession>A0A4R4XQZ8</accession>
<proteinExistence type="predicted"/>
<sequence>MGRQAERLTERDYANLLSFRVGLRRFLRWSEQQAARVGLTATQHQLLLAIRGHADSRGPTIGEVADYLCTRHHSAVQLADRVELLGLICRTREEGGDRREVRLALTQAGLAKLALLSAAHLEELRRLAPLINTLVHPAPAARPAGSR</sequence>
<dbReference type="Pfam" id="PF12802">
    <property type="entry name" value="MarR_2"/>
    <property type="match status" value="1"/>
</dbReference>
<evidence type="ECO:0000313" key="3">
    <source>
        <dbReference type="Proteomes" id="UP000295302"/>
    </source>
</evidence>
<dbReference type="Proteomes" id="UP000295302">
    <property type="component" value="Unassembled WGS sequence"/>
</dbReference>
<dbReference type="InterPro" id="IPR036390">
    <property type="entry name" value="WH_DNA-bd_sf"/>
</dbReference>
<organism evidence="2 3">
    <name type="scientific">Nonomuraea terrae</name>
    <dbReference type="NCBI Taxonomy" id="2530383"/>
    <lineage>
        <taxon>Bacteria</taxon>
        <taxon>Bacillati</taxon>
        <taxon>Actinomycetota</taxon>
        <taxon>Actinomycetes</taxon>
        <taxon>Streptosporangiales</taxon>
        <taxon>Streptosporangiaceae</taxon>
        <taxon>Nonomuraea</taxon>
    </lineage>
</organism>
<evidence type="ECO:0000313" key="2">
    <source>
        <dbReference type="EMBL" id="TDD32992.1"/>
    </source>
</evidence>